<gene>
    <name evidence="2" type="ORF">C1645_832338</name>
</gene>
<proteinExistence type="predicted"/>
<evidence type="ECO:0000313" key="3">
    <source>
        <dbReference type="Proteomes" id="UP000265703"/>
    </source>
</evidence>
<accession>A0A397SK84</accession>
<feature type="coiled-coil region" evidence="1">
    <location>
        <begin position="12"/>
        <end position="40"/>
    </location>
</feature>
<dbReference type="Proteomes" id="UP000265703">
    <property type="component" value="Unassembled WGS sequence"/>
</dbReference>
<dbReference type="AlphaFoldDB" id="A0A397SK84"/>
<reference evidence="2 3" key="1">
    <citation type="submission" date="2018-06" db="EMBL/GenBank/DDBJ databases">
        <title>Comparative genomics reveals the genomic features of Rhizophagus irregularis, R. cerebriforme, R. diaphanum and Gigaspora rosea, and their symbiotic lifestyle signature.</title>
        <authorList>
            <person name="Morin E."/>
            <person name="San Clemente H."/>
            <person name="Chen E.C.H."/>
            <person name="De La Providencia I."/>
            <person name="Hainaut M."/>
            <person name="Kuo A."/>
            <person name="Kohler A."/>
            <person name="Murat C."/>
            <person name="Tang N."/>
            <person name="Roy S."/>
            <person name="Loubradou J."/>
            <person name="Henrissat B."/>
            <person name="Grigoriev I.V."/>
            <person name="Corradi N."/>
            <person name="Roux C."/>
            <person name="Martin F.M."/>
        </authorList>
    </citation>
    <scope>NUCLEOTIDE SEQUENCE [LARGE SCALE GENOMIC DNA]</scope>
    <source>
        <strain evidence="2 3">DAOM 227022</strain>
    </source>
</reference>
<evidence type="ECO:0000313" key="2">
    <source>
        <dbReference type="EMBL" id="RIA84397.1"/>
    </source>
</evidence>
<organism evidence="2 3">
    <name type="scientific">Glomus cerebriforme</name>
    <dbReference type="NCBI Taxonomy" id="658196"/>
    <lineage>
        <taxon>Eukaryota</taxon>
        <taxon>Fungi</taxon>
        <taxon>Fungi incertae sedis</taxon>
        <taxon>Mucoromycota</taxon>
        <taxon>Glomeromycotina</taxon>
        <taxon>Glomeromycetes</taxon>
        <taxon>Glomerales</taxon>
        <taxon>Glomeraceae</taxon>
        <taxon>Glomus</taxon>
    </lineage>
</organism>
<dbReference type="InterPro" id="IPR036910">
    <property type="entry name" value="HMG_box_dom_sf"/>
</dbReference>
<keyword evidence="3" id="KW-1185">Reference proteome</keyword>
<name>A0A397SK84_9GLOM</name>
<comment type="caution">
    <text evidence="2">The sequence shown here is derived from an EMBL/GenBank/DDBJ whole genome shotgun (WGS) entry which is preliminary data.</text>
</comment>
<sequence>MGQERTVKRKQKVFDDEELKQKEEKRLKLEEKAINLLTNLCVTAKNIPCPNDPSASFFNDIVSKFQAKGKPNGFTLYRLVVQAVILMCRGQKLDMNLISQCASQLWKGESKLKKRAYESCAAKLKVRNNQRTKIDAKTVKGFEQAINIIDFDIEENSIVGNGQRSFGGTILPPIDNNSSNSGKCTLPSINSVLGEHAPKYSKYLQMSGYKFL</sequence>
<dbReference type="EMBL" id="QKYT01000496">
    <property type="protein sequence ID" value="RIA84397.1"/>
    <property type="molecule type" value="Genomic_DNA"/>
</dbReference>
<evidence type="ECO:0000256" key="1">
    <source>
        <dbReference type="SAM" id="Coils"/>
    </source>
</evidence>
<dbReference type="SUPFAM" id="SSF47095">
    <property type="entry name" value="HMG-box"/>
    <property type="match status" value="1"/>
</dbReference>
<protein>
    <submittedName>
        <fullName evidence="2">Uncharacterized protein</fullName>
    </submittedName>
</protein>
<keyword evidence="1" id="KW-0175">Coiled coil</keyword>